<protein>
    <submittedName>
        <fullName evidence="6">NlpC/P60 family protein</fullName>
    </submittedName>
</protein>
<keyword evidence="3" id="KW-0378">Hydrolase</keyword>
<evidence type="ECO:0000256" key="3">
    <source>
        <dbReference type="ARBA" id="ARBA00022801"/>
    </source>
</evidence>
<dbReference type="Gene3D" id="3.90.1720.10">
    <property type="entry name" value="endopeptidase domain like (from Nostoc punctiforme)"/>
    <property type="match status" value="1"/>
</dbReference>
<evidence type="ECO:0000256" key="1">
    <source>
        <dbReference type="ARBA" id="ARBA00007074"/>
    </source>
</evidence>
<comment type="similarity">
    <text evidence="1">Belongs to the peptidase C40 family.</text>
</comment>
<evidence type="ECO:0000256" key="2">
    <source>
        <dbReference type="ARBA" id="ARBA00022670"/>
    </source>
</evidence>
<dbReference type="SUPFAM" id="SSF54001">
    <property type="entry name" value="Cysteine proteinases"/>
    <property type="match status" value="1"/>
</dbReference>
<dbReference type="NCBIfam" id="TIGR02219">
    <property type="entry name" value="phage_NlpC_fam"/>
    <property type="match status" value="1"/>
</dbReference>
<reference evidence="6 7" key="1">
    <citation type="submission" date="2024-01" db="EMBL/GenBank/DDBJ databases">
        <authorList>
            <person name="Deng Y."/>
            <person name="Su J."/>
        </authorList>
    </citation>
    <scope>NUCLEOTIDE SEQUENCE [LARGE SCALE GENOMIC DNA]</scope>
    <source>
        <strain evidence="6 7">CPCC 100088</strain>
    </source>
</reference>
<evidence type="ECO:0000313" key="6">
    <source>
        <dbReference type="EMBL" id="MER5170231.1"/>
    </source>
</evidence>
<keyword evidence="2" id="KW-0645">Protease</keyword>
<dbReference type="InterPro" id="IPR038765">
    <property type="entry name" value="Papain-like_cys_pep_sf"/>
</dbReference>
<organism evidence="6 7">
    <name type="scientific">Thioclava kandeliae</name>
    <dbReference type="NCBI Taxonomy" id="3070818"/>
    <lineage>
        <taxon>Bacteria</taxon>
        <taxon>Pseudomonadati</taxon>
        <taxon>Pseudomonadota</taxon>
        <taxon>Alphaproteobacteria</taxon>
        <taxon>Rhodobacterales</taxon>
        <taxon>Paracoccaceae</taxon>
        <taxon>Thioclava</taxon>
    </lineage>
</organism>
<evidence type="ECO:0000313" key="7">
    <source>
        <dbReference type="Proteomes" id="UP001438953"/>
    </source>
</evidence>
<comment type="caution">
    <text evidence="6">The sequence shown here is derived from an EMBL/GenBank/DDBJ whole genome shotgun (WGS) entry which is preliminary data.</text>
</comment>
<keyword evidence="4" id="KW-0788">Thiol protease</keyword>
<dbReference type="Pfam" id="PF00877">
    <property type="entry name" value="NLPC_P60"/>
    <property type="match status" value="1"/>
</dbReference>
<dbReference type="EMBL" id="JAYWLC010000001">
    <property type="protein sequence ID" value="MER5170231.1"/>
    <property type="molecule type" value="Genomic_DNA"/>
</dbReference>
<keyword evidence="7" id="KW-1185">Reference proteome</keyword>
<feature type="domain" description="NlpC/P60" evidence="5">
    <location>
        <begin position="1"/>
        <end position="143"/>
    </location>
</feature>
<sequence>MTEREEVVLLARSWIGTPHRHQGSCSQAGVDCLGLIRGIWRSLYGSEPEAPGSYSADWAETGHDEALWQAALRHLVPLGPDEPFRAGQVLLFRMRPRAVAKHVGLLSARGPLRFIHAYSGHGVVENTLSSPWRARLVARFDFPDVR</sequence>
<dbReference type="InterPro" id="IPR000064">
    <property type="entry name" value="NLP_P60_dom"/>
</dbReference>
<proteinExistence type="inferred from homology"/>
<accession>A0ABV1SBF8</accession>
<dbReference type="Proteomes" id="UP001438953">
    <property type="component" value="Unassembled WGS sequence"/>
</dbReference>
<gene>
    <name evidence="6" type="ORF">VSX56_00460</name>
</gene>
<evidence type="ECO:0000256" key="4">
    <source>
        <dbReference type="ARBA" id="ARBA00022807"/>
    </source>
</evidence>
<dbReference type="PROSITE" id="PS51935">
    <property type="entry name" value="NLPC_P60"/>
    <property type="match status" value="1"/>
</dbReference>
<dbReference type="InterPro" id="IPR011929">
    <property type="entry name" value="Phage_pept_NlpC/P60"/>
</dbReference>
<evidence type="ECO:0000259" key="5">
    <source>
        <dbReference type="PROSITE" id="PS51935"/>
    </source>
</evidence>
<dbReference type="RefSeq" id="WP_350934044.1">
    <property type="nucleotide sequence ID" value="NZ_JAYWLC010000001.1"/>
</dbReference>
<reference evidence="6 7" key="2">
    <citation type="submission" date="2024-06" db="EMBL/GenBank/DDBJ databases">
        <title>Thioclava kandeliae sp. nov. from a rhizosphere soil sample of Kandelia candel in a mangrove.</title>
        <authorList>
            <person name="Mu T."/>
        </authorList>
    </citation>
    <scope>NUCLEOTIDE SEQUENCE [LARGE SCALE GENOMIC DNA]</scope>
    <source>
        <strain evidence="6 7">CPCC 100088</strain>
    </source>
</reference>
<name>A0ABV1SBF8_9RHOB</name>